<feature type="transmembrane region" description="Helical" evidence="1">
    <location>
        <begin position="149"/>
        <end position="171"/>
    </location>
</feature>
<protein>
    <submittedName>
        <fullName evidence="2">Uncharacterized protein</fullName>
    </submittedName>
</protein>
<dbReference type="RefSeq" id="WP_108685793.1">
    <property type="nucleotide sequence ID" value="NZ_QCYK01000001.1"/>
</dbReference>
<accession>A0A2T7BNA3</accession>
<dbReference type="OrthoDB" id="1452202at2"/>
<gene>
    <name evidence="2" type="ORF">DCC81_06735</name>
</gene>
<dbReference type="EMBL" id="QCYK01000001">
    <property type="protein sequence ID" value="PUZ29154.1"/>
    <property type="molecule type" value="Genomic_DNA"/>
</dbReference>
<reference evidence="2 3" key="1">
    <citation type="submission" date="2018-04" db="EMBL/GenBank/DDBJ databases">
        <title>Chitinophaga fuyangensis sp. nov., isolated from soil in a chemical factory.</title>
        <authorList>
            <person name="Chen K."/>
        </authorList>
    </citation>
    <scope>NUCLEOTIDE SEQUENCE [LARGE SCALE GENOMIC DNA]</scope>
    <source>
        <strain evidence="2 3">LY-1</strain>
    </source>
</reference>
<evidence type="ECO:0000313" key="3">
    <source>
        <dbReference type="Proteomes" id="UP000244450"/>
    </source>
</evidence>
<organism evidence="2 3">
    <name type="scientific">Chitinophaga parva</name>
    <dbReference type="NCBI Taxonomy" id="2169414"/>
    <lineage>
        <taxon>Bacteria</taxon>
        <taxon>Pseudomonadati</taxon>
        <taxon>Bacteroidota</taxon>
        <taxon>Chitinophagia</taxon>
        <taxon>Chitinophagales</taxon>
        <taxon>Chitinophagaceae</taxon>
        <taxon>Chitinophaga</taxon>
    </lineage>
</organism>
<feature type="transmembrane region" description="Helical" evidence="1">
    <location>
        <begin position="61"/>
        <end position="85"/>
    </location>
</feature>
<feature type="transmembrane region" description="Helical" evidence="1">
    <location>
        <begin position="229"/>
        <end position="250"/>
    </location>
</feature>
<keyword evidence="1" id="KW-0472">Membrane</keyword>
<evidence type="ECO:0000256" key="1">
    <source>
        <dbReference type="SAM" id="Phobius"/>
    </source>
</evidence>
<keyword evidence="1" id="KW-0812">Transmembrane</keyword>
<name>A0A2T7BNA3_9BACT</name>
<dbReference type="PANTHER" id="PTHR37305:SF1">
    <property type="entry name" value="MEMBRANE PROTEIN"/>
    <property type="match status" value="1"/>
</dbReference>
<evidence type="ECO:0000313" key="2">
    <source>
        <dbReference type="EMBL" id="PUZ29154.1"/>
    </source>
</evidence>
<dbReference type="Proteomes" id="UP000244450">
    <property type="component" value="Unassembled WGS sequence"/>
</dbReference>
<proteinExistence type="predicted"/>
<feature type="transmembrane region" description="Helical" evidence="1">
    <location>
        <begin position="113"/>
        <end position="137"/>
    </location>
</feature>
<keyword evidence="3" id="KW-1185">Reference proteome</keyword>
<keyword evidence="1" id="KW-1133">Transmembrane helix</keyword>
<feature type="transmembrane region" description="Helical" evidence="1">
    <location>
        <begin position="20"/>
        <end position="41"/>
    </location>
</feature>
<feature type="transmembrane region" description="Helical" evidence="1">
    <location>
        <begin position="178"/>
        <end position="199"/>
    </location>
</feature>
<dbReference type="Pfam" id="PF12730">
    <property type="entry name" value="ABC2_membrane_4"/>
    <property type="match status" value="1"/>
</dbReference>
<sequence length="259" mass="29662">MFANIIKTEWLKVKHYRTFWILLALFFLASLGVTYTAIEIMKVARDKSSGIFNLSPFDFPTVWRTVGFLNSYITLLLGFLVIILVSNEYTFRTHRQNIIDGWSRQQFAFSKTLWIVGLSVYAVIVTFITALVYGAIYGQMGFSLREGQYLIYLLLQALLTLSVAGLLAVLMRRAGVSIVVYMVYVMMENLPVSLINRFVGSWGRLFPLETADRLMGYPLVEKVLPDDKGFAPVVYICFAIMYIVLFNFFINRKLSKADL</sequence>
<dbReference type="AlphaFoldDB" id="A0A2T7BNA3"/>
<dbReference type="PANTHER" id="PTHR37305">
    <property type="entry name" value="INTEGRAL MEMBRANE PROTEIN-RELATED"/>
    <property type="match status" value="1"/>
</dbReference>
<comment type="caution">
    <text evidence="2">The sequence shown here is derived from an EMBL/GenBank/DDBJ whole genome shotgun (WGS) entry which is preliminary data.</text>
</comment>